<dbReference type="EMBL" id="JARBJD010000023">
    <property type="protein sequence ID" value="KAK2960367.1"/>
    <property type="molecule type" value="Genomic_DNA"/>
</dbReference>
<dbReference type="PANTHER" id="PTHR31811">
    <property type="entry name" value="TRNA A64-2'-O-RIBOSYLPHOSPHATE TRANSFERASE"/>
    <property type="match status" value="1"/>
</dbReference>
<dbReference type="InterPro" id="IPR033421">
    <property type="entry name" value="Rit1_DUSP-like"/>
</dbReference>
<evidence type="ECO:0000313" key="4">
    <source>
        <dbReference type="Proteomes" id="UP001281761"/>
    </source>
</evidence>
<dbReference type="Pfam" id="PF04179">
    <property type="entry name" value="Init_tRNA_PT"/>
    <property type="match status" value="1"/>
</dbReference>
<dbReference type="Gene3D" id="3.90.190.10">
    <property type="entry name" value="Protein tyrosine phosphatase superfamily"/>
    <property type="match status" value="1"/>
</dbReference>
<dbReference type="Proteomes" id="UP001281761">
    <property type="component" value="Unassembled WGS sequence"/>
</dbReference>
<dbReference type="InterPro" id="IPR033449">
    <property type="entry name" value="Rit1_N"/>
</dbReference>
<comment type="caution">
    <text evidence="3">The sequence shown here is derived from an EMBL/GenBank/DDBJ whole genome shotgun (WGS) entry which is preliminary data.</text>
</comment>
<feature type="domain" description="Rit1 N-terminal" evidence="2">
    <location>
        <begin position="23"/>
        <end position="317"/>
    </location>
</feature>
<dbReference type="Pfam" id="PF17184">
    <property type="entry name" value="Rit1_C"/>
    <property type="match status" value="1"/>
</dbReference>
<dbReference type="InterPro" id="IPR029021">
    <property type="entry name" value="Prot-tyrosine_phosphatase-like"/>
</dbReference>
<dbReference type="InterPro" id="IPR007306">
    <property type="entry name" value="Rit1"/>
</dbReference>
<evidence type="ECO:0000259" key="2">
    <source>
        <dbReference type="Pfam" id="PF17184"/>
    </source>
</evidence>
<dbReference type="InterPro" id="IPR016130">
    <property type="entry name" value="Tyr_Pase_AS"/>
</dbReference>
<evidence type="ECO:0000313" key="3">
    <source>
        <dbReference type="EMBL" id="KAK2960367.1"/>
    </source>
</evidence>
<dbReference type="GO" id="GO:0016740">
    <property type="term" value="F:transferase activity"/>
    <property type="evidence" value="ECO:0007669"/>
    <property type="project" value="UniProtKB-KW"/>
</dbReference>
<protein>
    <submittedName>
        <fullName evidence="3">Initiator tRNA phosphoribosyl transferase</fullName>
    </submittedName>
</protein>
<proteinExistence type="predicted"/>
<dbReference type="SUPFAM" id="SSF52799">
    <property type="entry name" value="(Phosphotyrosine protein) phosphatases II"/>
    <property type="match status" value="1"/>
</dbReference>
<name>A0ABQ9Y9F7_9EUKA</name>
<organism evidence="3 4">
    <name type="scientific">Blattamonas nauphoetae</name>
    <dbReference type="NCBI Taxonomy" id="2049346"/>
    <lineage>
        <taxon>Eukaryota</taxon>
        <taxon>Metamonada</taxon>
        <taxon>Preaxostyla</taxon>
        <taxon>Oxymonadida</taxon>
        <taxon>Blattamonas</taxon>
    </lineage>
</organism>
<keyword evidence="4" id="KW-1185">Reference proteome</keyword>
<gene>
    <name evidence="3" type="ORF">BLNAU_4584</name>
</gene>
<sequence>MTFDEEFGSTKAFFKAEHQAKQADLMWNSLNSIAYDTLFVSQMRKVMGDFEFLGNKRCGMWYAEDDIGSCSFKSTDGHYGNWSFNLGRLNMNVVKEGFLKGGVVIVDSTKKGKGTTSGNIPENALIDDDGIDFVDEDDELTDNLDNIHLPPWISDNERNSVSKLIEGWTNDLIAFNPPVHQAALDSSFYLVPEWISPTKTGSLLGGSSEFLPPCLWGTRAFQKVGLVPIVLLSSSTTDCSVQNGLSRSLQLMGRGRKEEEEMERKRNEIRRGQWRYIQGAGDDEETWSRHLTPALFFAHSPTILHSKSECCAEVDRIVSTTRIETVPSSSPSVFEGSFGVIGSSGLAIGTLHAGRVPHPSTYFSAILNCGAPETEELIEWRTRQLLLKERPPNDESIQPKSSDEDMFSYLYLPIEDGKKGRVSFQKYIGAGISFVLTCLQKRTEHSKPILIHCEQGQNRSAAMTVAALVALFDITSAASPSSLVLTSTAADLPIRPIDDPAHCVLDVTQLTNGLQITKQTFKRALSFIRQSWPEANPIKALLLELHRYFFPFH</sequence>
<dbReference type="PROSITE" id="PS00383">
    <property type="entry name" value="TYR_PHOSPHATASE_1"/>
    <property type="match status" value="1"/>
</dbReference>
<feature type="domain" description="Rit1 DUSP-like" evidence="1">
    <location>
        <begin position="409"/>
        <end position="548"/>
    </location>
</feature>
<evidence type="ECO:0000259" key="1">
    <source>
        <dbReference type="Pfam" id="PF04179"/>
    </source>
</evidence>
<accession>A0ABQ9Y9F7</accession>
<dbReference type="PANTHER" id="PTHR31811:SF0">
    <property type="entry name" value="TRNA A64-2'-O-RIBOSYLPHOSPHATE TRANSFERASE"/>
    <property type="match status" value="1"/>
</dbReference>
<reference evidence="3 4" key="1">
    <citation type="journal article" date="2022" name="bioRxiv">
        <title>Genomics of Preaxostyla Flagellates Illuminates Evolutionary Transitions and the Path Towards Mitochondrial Loss.</title>
        <authorList>
            <person name="Novak L.V.F."/>
            <person name="Treitli S.C."/>
            <person name="Pyrih J."/>
            <person name="Halakuc P."/>
            <person name="Pipaliya S.V."/>
            <person name="Vacek V."/>
            <person name="Brzon O."/>
            <person name="Soukal P."/>
            <person name="Eme L."/>
            <person name="Dacks J.B."/>
            <person name="Karnkowska A."/>
            <person name="Elias M."/>
            <person name="Hampl V."/>
        </authorList>
    </citation>
    <scope>NUCLEOTIDE SEQUENCE [LARGE SCALE GENOMIC DNA]</scope>
    <source>
        <strain evidence="3">NAU3</strain>
        <tissue evidence="3">Gut</tissue>
    </source>
</reference>
<keyword evidence="3" id="KW-0808">Transferase</keyword>